<dbReference type="AlphaFoldDB" id="A0A2T5HXG4"/>
<accession>A0A2T5HXG4</accession>
<dbReference type="Gene3D" id="3.30.2310.20">
    <property type="entry name" value="RelE-like"/>
    <property type="match status" value="1"/>
</dbReference>
<dbReference type="EMBL" id="QAOI01000020">
    <property type="protein sequence ID" value="PTQ76263.1"/>
    <property type="molecule type" value="Genomic_DNA"/>
</dbReference>
<keyword evidence="2" id="KW-0378">Hydrolase</keyword>
<evidence type="ECO:0000313" key="2">
    <source>
        <dbReference type="EMBL" id="PTQ76263.1"/>
    </source>
</evidence>
<sequence>MAFMNAIIWKTKAIKQVLKLQRQTAQTIRDAIEEKLSVFPDCTGVKKLINHQFQYRLRIGNYRVFFDFDGEIHIVSIEEVRKRDETTY</sequence>
<dbReference type="Pfam" id="PF05016">
    <property type="entry name" value="ParE_toxin"/>
    <property type="match status" value="1"/>
</dbReference>
<comment type="caution">
    <text evidence="2">The sequence shown here is derived from an EMBL/GenBank/DDBJ whole genome shotgun (WGS) entry which is preliminary data.</text>
</comment>
<keyword evidence="2" id="KW-0255">Endonuclease</keyword>
<dbReference type="SUPFAM" id="SSF143011">
    <property type="entry name" value="RelE-like"/>
    <property type="match status" value="1"/>
</dbReference>
<dbReference type="PANTHER" id="PTHR38813">
    <property type="match status" value="1"/>
</dbReference>
<keyword evidence="2" id="KW-0540">Nuclease</keyword>
<gene>
    <name evidence="2" type="ORF">C8R26_12025</name>
</gene>
<reference evidence="2 3" key="1">
    <citation type="submission" date="2018-04" db="EMBL/GenBank/DDBJ databases">
        <title>Active sludge and wastewater microbial communities from Klosterneuburg, Austria.</title>
        <authorList>
            <person name="Wagner M."/>
        </authorList>
    </citation>
    <scope>NUCLEOTIDE SEQUENCE [LARGE SCALE GENOMIC DNA]</scope>
    <source>
        <strain evidence="2 3">Nm49</strain>
    </source>
</reference>
<dbReference type="InterPro" id="IPR035093">
    <property type="entry name" value="RelE/ParE_toxin_dom_sf"/>
</dbReference>
<protein>
    <submittedName>
        <fullName evidence="2">mRNA-degrading endonuclease RelE of RelBE toxin-antitoxin system</fullName>
    </submittedName>
</protein>
<dbReference type="InterPro" id="IPR007712">
    <property type="entry name" value="RelE/ParE_toxin"/>
</dbReference>
<keyword evidence="1" id="KW-1277">Toxin-antitoxin system</keyword>
<evidence type="ECO:0000313" key="3">
    <source>
        <dbReference type="Proteomes" id="UP000244128"/>
    </source>
</evidence>
<dbReference type="GO" id="GO:0004519">
    <property type="term" value="F:endonuclease activity"/>
    <property type="evidence" value="ECO:0007669"/>
    <property type="project" value="UniProtKB-KW"/>
</dbReference>
<proteinExistence type="predicted"/>
<dbReference type="PANTHER" id="PTHR38813:SF1">
    <property type="entry name" value="TOXIN RELE1-RELATED"/>
    <property type="match status" value="1"/>
</dbReference>
<organism evidence="2 3">
    <name type="scientific">Nitrosomonas oligotropha</name>
    <dbReference type="NCBI Taxonomy" id="42354"/>
    <lineage>
        <taxon>Bacteria</taxon>
        <taxon>Pseudomonadati</taxon>
        <taxon>Pseudomonadota</taxon>
        <taxon>Betaproteobacteria</taxon>
        <taxon>Nitrosomonadales</taxon>
        <taxon>Nitrosomonadaceae</taxon>
        <taxon>Nitrosomonas</taxon>
    </lineage>
</organism>
<dbReference type="InterPro" id="IPR052747">
    <property type="entry name" value="TA_system_RelE_toxin"/>
</dbReference>
<evidence type="ECO:0000256" key="1">
    <source>
        <dbReference type="ARBA" id="ARBA00022649"/>
    </source>
</evidence>
<name>A0A2T5HXG4_9PROT</name>
<dbReference type="Proteomes" id="UP000244128">
    <property type="component" value="Unassembled WGS sequence"/>
</dbReference>